<gene>
    <name evidence="2" type="ORF">DWX93_00735</name>
</gene>
<evidence type="ECO:0000256" key="1">
    <source>
        <dbReference type="SAM" id="MobiDB-lite"/>
    </source>
</evidence>
<dbReference type="InterPro" id="IPR009279">
    <property type="entry name" value="Portal_Mu"/>
</dbReference>
<dbReference type="Proteomes" id="UP000266172">
    <property type="component" value="Unassembled WGS sequence"/>
</dbReference>
<feature type="compositionally biased region" description="Basic and acidic residues" evidence="1">
    <location>
        <begin position="408"/>
        <end position="425"/>
    </location>
</feature>
<comment type="caution">
    <text evidence="2">The sequence shown here is derived from an EMBL/GenBank/DDBJ whole genome shotgun (WGS) entry which is preliminary data.</text>
</comment>
<evidence type="ECO:0000313" key="3">
    <source>
        <dbReference type="Proteomes" id="UP000266172"/>
    </source>
</evidence>
<reference evidence="2 3" key="1">
    <citation type="submission" date="2018-08" db="EMBL/GenBank/DDBJ databases">
        <title>A genome reference for cultivated species of the human gut microbiota.</title>
        <authorList>
            <person name="Zou Y."/>
            <person name="Xue W."/>
            <person name="Luo G."/>
        </authorList>
    </citation>
    <scope>NUCLEOTIDE SEQUENCE [LARGE SCALE GENOMIC DNA]</scope>
    <source>
        <strain evidence="2 3">AF22-12AC</strain>
    </source>
</reference>
<dbReference type="AlphaFoldDB" id="A0A395VBF6"/>
<sequence length="492" mass="55485">MANKEIGRIGQRRYGGTIYEEFLHELRGTRGIEVYREMSENDDVVGAILFAIEMLVRQCDWNVEPGGDTAKDKEAAEFVESCMHDMQDTWTDTISEILSFLTYGWSFHEIVYKRRMGNTKNPTTKSKYTDGLIGWKKLPIRAQETLYRWEYDNEDNLLGMTQMPPPDFGTYTIPMSKALLFRTKSRKNNPEGRSILRNAYRSWYFKRRIQEIEGIGIERDLAGLPVMHGPEGLDLWNDDIEDNKQTRIALENMVKSIRRDEMEGVVLPAGYELELLSSGGTRQFDTNAIINRYDTRIAMTVLADFIFLGHSETGSWALSSDKTELFAMAIGAFLDMICETFNSQGIPPLIDINGEHFAGITEYPKMSHGDIADVDVTKVAAFIKDMTGIGILVPDDGLEDYIRQVGHLPERTTDDRTVDQRRKQQAEQNQPPEPETAAGSDGNDEGEEIPDNVAEAAKRRLGRSGANGNKVHTTKANTQGKDTGQSRSPTQT</sequence>
<dbReference type="EMBL" id="QRVL01000001">
    <property type="protein sequence ID" value="RGS41898.1"/>
    <property type="molecule type" value="Genomic_DNA"/>
</dbReference>
<evidence type="ECO:0008006" key="4">
    <source>
        <dbReference type="Google" id="ProtNLM"/>
    </source>
</evidence>
<protein>
    <recommendedName>
        <fullName evidence="4">Mu-like prophage protein gp29</fullName>
    </recommendedName>
</protein>
<feature type="compositionally biased region" description="Polar residues" evidence="1">
    <location>
        <begin position="466"/>
        <end position="492"/>
    </location>
</feature>
<accession>A0A395VBF6</accession>
<dbReference type="Pfam" id="PF06074">
    <property type="entry name" value="Portal_Mu"/>
    <property type="match status" value="1"/>
</dbReference>
<proteinExistence type="predicted"/>
<evidence type="ECO:0000313" key="2">
    <source>
        <dbReference type="EMBL" id="RGS41898.1"/>
    </source>
</evidence>
<name>A0A395VBF6_9FIRM</name>
<dbReference type="RefSeq" id="WP_117483405.1">
    <property type="nucleotide sequence ID" value="NZ_QRVL01000001.1"/>
</dbReference>
<feature type="compositionally biased region" description="Low complexity" evidence="1">
    <location>
        <begin position="426"/>
        <end position="438"/>
    </location>
</feature>
<feature type="region of interest" description="Disordered" evidence="1">
    <location>
        <begin position="406"/>
        <end position="492"/>
    </location>
</feature>
<organism evidence="2 3">
    <name type="scientific">Roseburia hominis</name>
    <dbReference type="NCBI Taxonomy" id="301301"/>
    <lineage>
        <taxon>Bacteria</taxon>
        <taxon>Bacillati</taxon>
        <taxon>Bacillota</taxon>
        <taxon>Clostridia</taxon>
        <taxon>Lachnospirales</taxon>
        <taxon>Lachnospiraceae</taxon>
        <taxon>Roseburia</taxon>
    </lineage>
</organism>